<dbReference type="AlphaFoldDB" id="A0A9D1Y9D7"/>
<reference evidence="1" key="2">
    <citation type="submission" date="2021-04" db="EMBL/GenBank/DDBJ databases">
        <authorList>
            <person name="Gilroy R."/>
        </authorList>
    </citation>
    <scope>NUCLEOTIDE SEQUENCE</scope>
    <source>
        <strain evidence="1">ChiBcec16_6824</strain>
    </source>
</reference>
<reference evidence="1" key="1">
    <citation type="journal article" date="2021" name="PeerJ">
        <title>Extensive microbial diversity within the chicken gut microbiome revealed by metagenomics and culture.</title>
        <authorList>
            <person name="Gilroy R."/>
            <person name="Ravi A."/>
            <person name="Getino M."/>
            <person name="Pursley I."/>
            <person name="Horton D.L."/>
            <person name="Alikhan N.F."/>
            <person name="Baker D."/>
            <person name="Gharbi K."/>
            <person name="Hall N."/>
            <person name="Watson M."/>
            <person name="Adriaenssens E.M."/>
            <person name="Foster-Nyarko E."/>
            <person name="Jarju S."/>
            <person name="Secka A."/>
            <person name="Antonio M."/>
            <person name="Oren A."/>
            <person name="Chaudhuri R.R."/>
            <person name="La Ragione R."/>
            <person name="Hildebrand F."/>
            <person name="Pallen M.J."/>
        </authorList>
    </citation>
    <scope>NUCLEOTIDE SEQUENCE</scope>
    <source>
        <strain evidence="1">ChiBcec16_6824</strain>
    </source>
</reference>
<protein>
    <recommendedName>
        <fullName evidence="3">DUF4241 domain-containing protein</fullName>
    </recommendedName>
</protein>
<organism evidence="1 2">
    <name type="scientific">Candidatus Flavonifractor merdigallinarum</name>
    <dbReference type="NCBI Taxonomy" id="2838589"/>
    <lineage>
        <taxon>Bacteria</taxon>
        <taxon>Bacillati</taxon>
        <taxon>Bacillota</taxon>
        <taxon>Clostridia</taxon>
        <taxon>Eubacteriales</taxon>
        <taxon>Oscillospiraceae</taxon>
        <taxon>Flavonifractor</taxon>
    </lineage>
</organism>
<sequence>MRSYHITVQRGYHGSLNRCGGVPTHLPEVWPQIDGTDLTFLFQIYCDGKMLDIPSTLCIQGYQWIEHGNYIGEPEVLQIPLGAKENTAQMGRSLPVELGLPSGDFVFEEVEEKEAYDVLQEFDQWYKSGVPFSKLGGWCEAEIIPPGCRFLGWLADEDPFVMGAGYNLCLFLSTEGKVLTRFHRP</sequence>
<accession>A0A9D1Y9D7</accession>
<dbReference type="EMBL" id="DXDX01000152">
    <property type="protein sequence ID" value="HIY21908.1"/>
    <property type="molecule type" value="Genomic_DNA"/>
</dbReference>
<evidence type="ECO:0000313" key="1">
    <source>
        <dbReference type="EMBL" id="HIY21908.1"/>
    </source>
</evidence>
<comment type="caution">
    <text evidence="1">The sequence shown here is derived from an EMBL/GenBank/DDBJ whole genome shotgun (WGS) entry which is preliminary data.</text>
</comment>
<name>A0A9D1Y9D7_9FIRM</name>
<dbReference type="Proteomes" id="UP000823868">
    <property type="component" value="Unassembled WGS sequence"/>
</dbReference>
<evidence type="ECO:0008006" key="3">
    <source>
        <dbReference type="Google" id="ProtNLM"/>
    </source>
</evidence>
<evidence type="ECO:0000313" key="2">
    <source>
        <dbReference type="Proteomes" id="UP000823868"/>
    </source>
</evidence>
<proteinExistence type="predicted"/>
<gene>
    <name evidence="1" type="ORF">H9841_08425</name>
</gene>